<accession>A0AAN5D4N6</accession>
<gene>
    <name evidence="1" type="ORF">PMAYCL1PPCAC_25764</name>
</gene>
<organism evidence="1 2">
    <name type="scientific">Pristionchus mayeri</name>
    <dbReference type="NCBI Taxonomy" id="1317129"/>
    <lineage>
        <taxon>Eukaryota</taxon>
        <taxon>Metazoa</taxon>
        <taxon>Ecdysozoa</taxon>
        <taxon>Nematoda</taxon>
        <taxon>Chromadorea</taxon>
        <taxon>Rhabditida</taxon>
        <taxon>Rhabditina</taxon>
        <taxon>Diplogasteromorpha</taxon>
        <taxon>Diplogasteroidea</taxon>
        <taxon>Neodiplogasteridae</taxon>
        <taxon>Pristionchus</taxon>
    </lineage>
</organism>
<comment type="caution">
    <text evidence="1">The sequence shown here is derived from an EMBL/GenBank/DDBJ whole genome shotgun (WGS) entry which is preliminary data.</text>
</comment>
<dbReference type="Proteomes" id="UP001328107">
    <property type="component" value="Unassembled WGS sequence"/>
</dbReference>
<sequence>CARASENRAWFRHRHHIFIQNPGRAHRRALRHARISHGRHAQHVGRADAHHSISEYHVRSVHAHAHQWSCTYESDGCADVC</sequence>
<dbReference type="EMBL" id="BTRK01000005">
    <property type="protein sequence ID" value="GMR55569.1"/>
    <property type="molecule type" value="Genomic_DNA"/>
</dbReference>
<feature type="non-terminal residue" evidence="1">
    <location>
        <position position="81"/>
    </location>
</feature>
<protein>
    <submittedName>
        <fullName evidence="1">Uncharacterized protein</fullName>
    </submittedName>
</protein>
<evidence type="ECO:0000313" key="1">
    <source>
        <dbReference type="EMBL" id="GMR55569.1"/>
    </source>
</evidence>
<evidence type="ECO:0000313" key="2">
    <source>
        <dbReference type="Proteomes" id="UP001328107"/>
    </source>
</evidence>
<reference evidence="2" key="1">
    <citation type="submission" date="2022-10" db="EMBL/GenBank/DDBJ databases">
        <title>Genome assembly of Pristionchus species.</title>
        <authorList>
            <person name="Yoshida K."/>
            <person name="Sommer R.J."/>
        </authorList>
    </citation>
    <scope>NUCLEOTIDE SEQUENCE [LARGE SCALE GENOMIC DNA]</scope>
    <source>
        <strain evidence="2">RS5460</strain>
    </source>
</reference>
<keyword evidence="2" id="KW-1185">Reference proteome</keyword>
<feature type="non-terminal residue" evidence="1">
    <location>
        <position position="1"/>
    </location>
</feature>
<proteinExistence type="predicted"/>
<dbReference type="AlphaFoldDB" id="A0AAN5D4N6"/>
<name>A0AAN5D4N6_9BILA</name>